<keyword evidence="4" id="KW-0963">Cytoplasm</keyword>
<accession>A0A376C187</accession>
<dbReference type="RefSeq" id="WP_002688812.1">
    <property type="nucleotide sequence ID" value="NZ_UFTJ01000002.1"/>
</dbReference>
<evidence type="ECO:0000256" key="4">
    <source>
        <dbReference type="HAMAP-Rule" id="MF_00057"/>
    </source>
</evidence>
<dbReference type="EMBL" id="UFTJ01000002">
    <property type="protein sequence ID" value="SSZ55850.1"/>
    <property type="molecule type" value="Genomic_DNA"/>
</dbReference>
<dbReference type="Gene3D" id="3.90.550.10">
    <property type="entry name" value="Spore Coat Polysaccharide Biosynthesis Protein SpsA, Chain A"/>
    <property type="match status" value="1"/>
</dbReference>
<evidence type="ECO:0000256" key="2">
    <source>
        <dbReference type="ARBA" id="ARBA00022695"/>
    </source>
</evidence>
<dbReference type="PANTHER" id="PTHR42866">
    <property type="entry name" value="3-DEOXY-MANNO-OCTULOSONATE CYTIDYLYLTRANSFERASE"/>
    <property type="match status" value="1"/>
</dbReference>
<dbReference type="GO" id="GO:0005829">
    <property type="term" value="C:cytosol"/>
    <property type="evidence" value="ECO:0007669"/>
    <property type="project" value="TreeGrafter"/>
</dbReference>
<organism evidence="5 6">
    <name type="scientific">Bergeyella zoohelcum</name>
    <dbReference type="NCBI Taxonomy" id="1015"/>
    <lineage>
        <taxon>Bacteria</taxon>
        <taxon>Pseudomonadati</taxon>
        <taxon>Bacteroidota</taxon>
        <taxon>Flavobacteriia</taxon>
        <taxon>Flavobacteriales</taxon>
        <taxon>Weeksellaceae</taxon>
        <taxon>Bergeyella</taxon>
    </lineage>
</organism>
<name>A0A376C187_9FLAO</name>
<dbReference type="NCBIfam" id="NF009905">
    <property type="entry name" value="PRK13368.1"/>
    <property type="match status" value="1"/>
</dbReference>
<keyword evidence="2 4" id="KW-0548">Nucleotidyltransferase</keyword>
<dbReference type="NCBIfam" id="TIGR00466">
    <property type="entry name" value="kdsB"/>
    <property type="match status" value="1"/>
</dbReference>
<proteinExistence type="inferred from homology"/>
<comment type="pathway">
    <text evidence="4">Nucleotide-sugar biosynthesis; CMP-3-deoxy-D-manno-octulosonate biosynthesis; CMP-3-deoxy-D-manno-octulosonate from 3-deoxy-D-manno-octulosonate and CTP: step 1/1.</text>
</comment>
<comment type="similarity">
    <text evidence="4">Belongs to the KdsB family.</text>
</comment>
<dbReference type="Proteomes" id="UP000255515">
    <property type="component" value="Unassembled WGS sequence"/>
</dbReference>
<dbReference type="HAMAP" id="MF_00057">
    <property type="entry name" value="KdsB"/>
    <property type="match status" value="1"/>
</dbReference>
<dbReference type="CDD" id="cd02517">
    <property type="entry name" value="CMP-KDO-Synthetase"/>
    <property type="match status" value="1"/>
</dbReference>
<dbReference type="SUPFAM" id="SSF53448">
    <property type="entry name" value="Nucleotide-diphospho-sugar transferases"/>
    <property type="match status" value="1"/>
</dbReference>
<comment type="function">
    <text evidence="4">Activates KDO (a required 8-carbon sugar) for incorporation into bacterial lipopolysaccharide in Gram-negative bacteria.</text>
</comment>
<dbReference type="NCBIfam" id="NF003952">
    <property type="entry name" value="PRK05450.1-5"/>
    <property type="match status" value="1"/>
</dbReference>
<dbReference type="GO" id="GO:0009103">
    <property type="term" value="P:lipopolysaccharide biosynthetic process"/>
    <property type="evidence" value="ECO:0007669"/>
    <property type="project" value="UniProtKB-UniRule"/>
</dbReference>
<dbReference type="InterPro" id="IPR029044">
    <property type="entry name" value="Nucleotide-diphossugar_trans"/>
</dbReference>
<dbReference type="AlphaFoldDB" id="A0A376C187"/>
<dbReference type="GO" id="GO:0008690">
    <property type="term" value="F:3-deoxy-manno-octulosonate cytidylyltransferase activity"/>
    <property type="evidence" value="ECO:0007669"/>
    <property type="project" value="UniProtKB-UniRule"/>
</dbReference>
<comment type="catalytic activity">
    <reaction evidence="4">
        <text>3-deoxy-alpha-D-manno-oct-2-ulosonate + CTP = CMP-3-deoxy-beta-D-manno-octulosonate + diphosphate</text>
        <dbReference type="Rhea" id="RHEA:23448"/>
        <dbReference type="ChEBI" id="CHEBI:33019"/>
        <dbReference type="ChEBI" id="CHEBI:37563"/>
        <dbReference type="ChEBI" id="CHEBI:85986"/>
        <dbReference type="ChEBI" id="CHEBI:85987"/>
        <dbReference type="EC" id="2.7.7.38"/>
    </reaction>
</comment>
<dbReference type="Pfam" id="PF02348">
    <property type="entry name" value="CTP_transf_3"/>
    <property type="match status" value="1"/>
</dbReference>
<evidence type="ECO:0000313" key="5">
    <source>
        <dbReference type="EMBL" id="SSZ55850.1"/>
    </source>
</evidence>
<dbReference type="InterPro" id="IPR004528">
    <property type="entry name" value="KdsB"/>
</dbReference>
<dbReference type="InterPro" id="IPR003329">
    <property type="entry name" value="Cytidylyl_trans"/>
</dbReference>
<protein>
    <recommendedName>
        <fullName evidence="4">3-deoxy-manno-octulosonate cytidylyltransferase</fullName>
        <ecNumber evidence="4">2.7.7.38</ecNumber>
    </recommendedName>
    <alternativeName>
        <fullName evidence="4">CMP-2-keto-3-deoxyoctulosonic acid synthase</fullName>
        <shortName evidence="4">CKS</shortName>
        <shortName evidence="4">CMP-KDO synthase</shortName>
    </alternativeName>
</protein>
<dbReference type="UniPathway" id="UPA00358">
    <property type="reaction ID" value="UER00476"/>
</dbReference>
<evidence type="ECO:0000256" key="3">
    <source>
        <dbReference type="ARBA" id="ARBA00022985"/>
    </source>
</evidence>
<sequence>MKIVAIIPARLASSRFPNKLLKDLGGRAVIVHTYQNAVASGLFEEVIIATDSDLIREEIEKHGGKVVMTGKHETGSDRIAEAAKKVTADIIINIQGDEPFLHKKPLQDLISVFKQDENQEIDVASLYIPLQEKEEIQNPNNVKLVCDRVGNAMYFSRWPIPFLRDETENVEYKKHIGVYAFRKTALEKFSELPLGASENAEKIEAIRFLENNMKIRMVKTHFVGVGIDTPEDLEKAKKILERYQLDE</sequence>
<evidence type="ECO:0000256" key="1">
    <source>
        <dbReference type="ARBA" id="ARBA00022679"/>
    </source>
</evidence>
<dbReference type="EC" id="2.7.7.38" evidence="4"/>
<dbReference type="GO" id="GO:0033468">
    <property type="term" value="P:CMP-keto-3-deoxy-D-manno-octulosonic acid biosynthetic process"/>
    <property type="evidence" value="ECO:0007669"/>
    <property type="project" value="UniProtKB-UniRule"/>
</dbReference>
<keyword evidence="3 4" id="KW-0448">Lipopolysaccharide biosynthesis</keyword>
<gene>
    <name evidence="5" type="primary">kpsU</name>
    <name evidence="4" type="synonym">kdsB</name>
    <name evidence="5" type="ORF">NCTC11661_01249</name>
</gene>
<dbReference type="PANTHER" id="PTHR42866:SF2">
    <property type="entry name" value="3-DEOXY-MANNO-OCTULOSONATE CYTIDYLYLTRANSFERASE, MITOCHONDRIAL"/>
    <property type="match status" value="1"/>
</dbReference>
<reference evidence="5 6" key="1">
    <citation type="submission" date="2018-06" db="EMBL/GenBank/DDBJ databases">
        <authorList>
            <consortium name="Pathogen Informatics"/>
            <person name="Doyle S."/>
        </authorList>
    </citation>
    <scope>NUCLEOTIDE SEQUENCE [LARGE SCALE GENOMIC DNA]</scope>
    <source>
        <strain evidence="5 6">NCTC11661</strain>
    </source>
</reference>
<evidence type="ECO:0000313" key="6">
    <source>
        <dbReference type="Proteomes" id="UP000255515"/>
    </source>
</evidence>
<comment type="subcellular location">
    <subcellularLocation>
        <location evidence="4">Cytoplasm</location>
    </subcellularLocation>
</comment>
<keyword evidence="1 4" id="KW-0808">Transferase</keyword>